<reference evidence="1" key="2">
    <citation type="submission" date="2020-09" db="EMBL/GenBank/DDBJ databases">
        <authorList>
            <person name="Sun Q."/>
            <person name="Ohkuma M."/>
        </authorList>
    </citation>
    <scope>NUCLEOTIDE SEQUENCE</scope>
    <source>
        <strain evidence="1">JCM 4125</strain>
    </source>
</reference>
<organism evidence="1 2">
    <name type="scientific">Streptomyces phaeofaciens</name>
    <dbReference type="NCBI Taxonomy" id="68254"/>
    <lineage>
        <taxon>Bacteria</taxon>
        <taxon>Bacillati</taxon>
        <taxon>Actinomycetota</taxon>
        <taxon>Actinomycetes</taxon>
        <taxon>Kitasatosporales</taxon>
        <taxon>Streptomycetaceae</taxon>
        <taxon>Streptomyces</taxon>
    </lineage>
</organism>
<reference evidence="1" key="1">
    <citation type="journal article" date="2014" name="Int. J. Syst. Evol. Microbiol.">
        <title>Complete genome sequence of Corynebacterium casei LMG S-19264T (=DSM 44701T), isolated from a smear-ripened cheese.</title>
        <authorList>
            <consortium name="US DOE Joint Genome Institute (JGI-PGF)"/>
            <person name="Walter F."/>
            <person name="Albersmeier A."/>
            <person name="Kalinowski J."/>
            <person name="Ruckert C."/>
        </authorList>
    </citation>
    <scope>NUCLEOTIDE SEQUENCE</scope>
    <source>
        <strain evidence="1">JCM 4125</strain>
    </source>
</reference>
<protein>
    <submittedName>
        <fullName evidence="1">Uncharacterized protein</fullName>
    </submittedName>
</protein>
<accession>A0A918LT72</accession>
<keyword evidence="2" id="KW-1185">Reference proteome</keyword>
<comment type="caution">
    <text evidence="1">The sequence shown here is derived from an EMBL/GenBank/DDBJ whole genome shotgun (WGS) entry which is preliminary data.</text>
</comment>
<evidence type="ECO:0000313" key="1">
    <source>
        <dbReference type="EMBL" id="GGT49250.1"/>
    </source>
</evidence>
<name>A0A918LT72_9ACTN</name>
<evidence type="ECO:0000313" key="2">
    <source>
        <dbReference type="Proteomes" id="UP000646776"/>
    </source>
</evidence>
<sequence length="121" mass="14024">MSRMTRFTSQEVEAIGQGRKFLQDQSEWLCSACGEVSVRTYLRETRRANRPALINYTWCAACRRMTESSGPMPPGLIISDQWREVDPVAWAEFDTSLSKLFARLDRLWQDGVLPQSFSWTR</sequence>
<proteinExistence type="predicted"/>
<gene>
    <name evidence="1" type="ORF">GCM10010226_28100</name>
</gene>
<dbReference type="AlphaFoldDB" id="A0A918LT72"/>
<dbReference type="Proteomes" id="UP000646776">
    <property type="component" value="Unassembled WGS sequence"/>
</dbReference>
<dbReference type="EMBL" id="BMSA01000006">
    <property type="protein sequence ID" value="GGT49250.1"/>
    <property type="molecule type" value="Genomic_DNA"/>
</dbReference>